<keyword evidence="3" id="KW-0862">Zinc</keyword>
<name>A0ABU5EC01_9PROT</name>
<protein>
    <recommendedName>
        <fullName evidence="3">Zinc-type alcohol dehydrogenase-like protein</fullName>
    </recommendedName>
</protein>
<dbReference type="Pfam" id="PF08240">
    <property type="entry name" value="ADH_N"/>
    <property type="match status" value="1"/>
</dbReference>
<dbReference type="Pfam" id="PF00107">
    <property type="entry name" value="ADH_zinc_N"/>
    <property type="match status" value="1"/>
</dbReference>
<comment type="similarity">
    <text evidence="1 3">Belongs to the zinc-containing alcohol dehydrogenase family. Quinone oxidoreductase subfamily.</text>
</comment>
<dbReference type="RefSeq" id="WP_320509177.1">
    <property type="nucleotide sequence ID" value="NZ_JAXCLW010000003.1"/>
</dbReference>
<dbReference type="CDD" id="cd08252">
    <property type="entry name" value="AL_MDR"/>
    <property type="match status" value="1"/>
</dbReference>
<evidence type="ECO:0000313" key="6">
    <source>
        <dbReference type="Proteomes" id="UP001279642"/>
    </source>
</evidence>
<dbReference type="NCBIfam" id="TIGR02817">
    <property type="entry name" value="adh_fam_1"/>
    <property type="match status" value="1"/>
</dbReference>
<dbReference type="InterPro" id="IPR051603">
    <property type="entry name" value="Zinc-ADH_QOR/CCCR"/>
</dbReference>
<organism evidence="5 6">
    <name type="scientific">Dongia soli</name>
    <dbReference type="NCBI Taxonomy" id="600628"/>
    <lineage>
        <taxon>Bacteria</taxon>
        <taxon>Pseudomonadati</taxon>
        <taxon>Pseudomonadota</taxon>
        <taxon>Alphaproteobacteria</taxon>
        <taxon>Rhodospirillales</taxon>
        <taxon>Dongiaceae</taxon>
        <taxon>Dongia</taxon>
    </lineage>
</organism>
<dbReference type="InterPro" id="IPR014182">
    <property type="entry name" value="ADH_Zn_typ-1"/>
</dbReference>
<evidence type="ECO:0000259" key="4">
    <source>
        <dbReference type="SMART" id="SM00829"/>
    </source>
</evidence>
<dbReference type="SMART" id="SM00829">
    <property type="entry name" value="PKS_ER"/>
    <property type="match status" value="1"/>
</dbReference>
<dbReference type="EMBL" id="JAXCLW010000003">
    <property type="protein sequence ID" value="MDY0883817.1"/>
    <property type="molecule type" value="Genomic_DNA"/>
</dbReference>
<evidence type="ECO:0000256" key="1">
    <source>
        <dbReference type="ARBA" id="ARBA00010371"/>
    </source>
</evidence>
<dbReference type="InterPro" id="IPR011032">
    <property type="entry name" value="GroES-like_sf"/>
</dbReference>
<accession>A0ABU5EC01</accession>
<dbReference type="InterPro" id="IPR020843">
    <property type="entry name" value="ER"/>
</dbReference>
<dbReference type="Proteomes" id="UP001279642">
    <property type="component" value="Unassembled WGS sequence"/>
</dbReference>
<dbReference type="PANTHER" id="PTHR44154:SF1">
    <property type="entry name" value="QUINONE OXIDOREDUCTASE"/>
    <property type="match status" value="1"/>
</dbReference>
<sequence length="338" mass="36843">MKAIGIRRHLPTDHPSCFVEVETPRPVAEGRDLLIEVKAVSVNPVDYKMRGRVAPTDGAPHILGYDAAGIVSRIGPEVTMFRPGDKVFYAGSIKRPGTNSQFHLVDERIVGPMPKSLDFATAAALPLTTLTAWEALFDRLDIDRTGKHDGRVLLIIGGAGGVGSMAIQLAKKLARLCVIATASRPQSADWCRKLGADHIVDHSKDLTAQLKDIAQPVPDYILCLSDTATYFPVMSSLIAPQGRICAVVSATKPLDLQPLMDKSASFHWEYMFTRSAHQTPDMIEQHRLLRETSVLIDKGVLTPTDTEILRPINAANLAHAHGKLEAGRTIGKIVLADW</sequence>
<keyword evidence="3" id="KW-0560">Oxidoreductase</keyword>
<dbReference type="PANTHER" id="PTHR44154">
    <property type="entry name" value="QUINONE OXIDOREDUCTASE"/>
    <property type="match status" value="1"/>
</dbReference>
<dbReference type="InterPro" id="IPR013149">
    <property type="entry name" value="ADH-like_C"/>
</dbReference>
<evidence type="ECO:0000313" key="5">
    <source>
        <dbReference type="EMBL" id="MDY0883817.1"/>
    </source>
</evidence>
<evidence type="ECO:0000256" key="3">
    <source>
        <dbReference type="RuleBase" id="RU364000"/>
    </source>
</evidence>
<keyword evidence="3" id="KW-0479">Metal-binding</keyword>
<dbReference type="SUPFAM" id="SSF50129">
    <property type="entry name" value="GroES-like"/>
    <property type="match status" value="1"/>
</dbReference>
<dbReference type="SUPFAM" id="SSF51735">
    <property type="entry name" value="NAD(P)-binding Rossmann-fold domains"/>
    <property type="match status" value="1"/>
</dbReference>
<dbReference type="Gene3D" id="3.90.180.10">
    <property type="entry name" value="Medium-chain alcohol dehydrogenases, catalytic domain"/>
    <property type="match status" value="1"/>
</dbReference>
<keyword evidence="2" id="KW-0521">NADP</keyword>
<dbReference type="InterPro" id="IPR013154">
    <property type="entry name" value="ADH-like_N"/>
</dbReference>
<reference evidence="5 6" key="1">
    <citation type="journal article" date="2016" name="Antonie Van Leeuwenhoek">
        <title>Dongia soli sp. nov., isolated from soil from Dokdo, Korea.</title>
        <authorList>
            <person name="Kim D.U."/>
            <person name="Lee H."/>
            <person name="Kim H."/>
            <person name="Kim S.G."/>
            <person name="Ka J.O."/>
        </authorList>
    </citation>
    <scope>NUCLEOTIDE SEQUENCE [LARGE SCALE GENOMIC DNA]</scope>
    <source>
        <strain evidence="5 6">D78</strain>
    </source>
</reference>
<gene>
    <name evidence="5" type="ORF">SMD27_13270</name>
</gene>
<dbReference type="Gene3D" id="3.40.50.720">
    <property type="entry name" value="NAD(P)-binding Rossmann-like Domain"/>
    <property type="match status" value="1"/>
</dbReference>
<comment type="caution">
    <text evidence="5">The sequence shown here is derived from an EMBL/GenBank/DDBJ whole genome shotgun (WGS) entry which is preliminary data.</text>
</comment>
<feature type="domain" description="Enoyl reductase (ER)" evidence="4">
    <location>
        <begin position="12"/>
        <end position="335"/>
    </location>
</feature>
<keyword evidence="6" id="KW-1185">Reference proteome</keyword>
<evidence type="ECO:0000256" key="2">
    <source>
        <dbReference type="ARBA" id="ARBA00022857"/>
    </source>
</evidence>
<dbReference type="InterPro" id="IPR036291">
    <property type="entry name" value="NAD(P)-bd_dom_sf"/>
</dbReference>
<proteinExistence type="inferred from homology"/>